<evidence type="ECO:0000256" key="2">
    <source>
        <dbReference type="ARBA" id="ARBA00023125"/>
    </source>
</evidence>
<dbReference type="SMART" id="SM00345">
    <property type="entry name" value="HTH_GNTR"/>
    <property type="match status" value="1"/>
</dbReference>
<comment type="caution">
    <text evidence="5">The sequence shown here is derived from an EMBL/GenBank/DDBJ whole genome shotgun (WGS) entry which is preliminary data.</text>
</comment>
<feature type="domain" description="HTH gntR-type" evidence="4">
    <location>
        <begin position="1"/>
        <end position="67"/>
    </location>
</feature>
<reference evidence="6" key="1">
    <citation type="journal article" date="2019" name="Int. J. Syst. Evol. Microbiol.">
        <title>The Global Catalogue of Microorganisms (GCM) 10K type strain sequencing project: providing services to taxonomists for standard genome sequencing and annotation.</title>
        <authorList>
            <consortium name="The Broad Institute Genomics Platform"/>
            <consortium name="The Broad Institute Genome Sequencing Center for Infectious Disease"/>
            <person name="Wu L."/>
            <person name="Ma J."/>
        </authorList>
    </citation>
    <scope>NUCLEOTIDE SEQUENCE [LARGE SCALE GENOMIC DNA]</scope>
    <source>
        <strain evidence="6">KCTC 32239</strain>
    </source>
</reference>
<protein>
    <submittedName>
        <fullName evidence="5">GntR family transcriptional regulator</fullName>
    </submittedName>
</protein>
<proteinExistence type="predicted"/>
<evidence type="ECO:0000256" key="3">
    <source>
        <dbReference type="ARBA" id="ARBA00023163"/>
    </source>
</evidence>
<dbReference type="EMBL" id="BMYZ01000002">
    <property type="protein sequence ID" value="GGY79005.1"/>
    <property type="molecule type" value="Genomic_DNA"/>
</dbReference>
<dbReference type="CDD" id="cd07377">
    <property type="entry name" value="WHTH_GntR"/>
    <property type="match status" value="1"/>
</dbReference>
<dbReference type="InterPro" id="IPR036390">
    <property type="entry name" value="WH_DNA-bd_sf"/>
</dbReference>
<dbReference type="PROSITE" id="PS50949">
    <property type="entry name" value="HTH_GNTR"/>
    <property type="match status" value="1"/>
</dbReference>
<evidence type="ECO:0000256" key="1">
    <source>
        <dbReference type="ARBA" id="ARBA00023015"/>
    </source>
</evidence>
<dbReference type="RefSeq" id="WP_189419047.1">
    <property type="nucleotide sequence ID" value="NZ_BMYZ01000002.1"/>
</dbReference>
<keyword evidence="3" id="KW-0804">Transcription</keyword>
<evidence type="ECO:0000313" key="5">
    <source>
        <dbReference type="EMBL" id="GGY79005.1"/>
    </source>
</evidence>
<dbReference type="InterPro" id="IPR036388">
    <property type="entry name" value="WH-like_DNA-bd_sf"/>
</dbReference>
<name>A0ABQ3B7G3_9GAMM</name>
<evidence type="ECO:0000259" key="4">
    <source>
        <dbReference type="PROSITE" id="PS50949"/>
    </source>
</evidence>
<organism evidence="5 6">
    <name type="scientific">Cellvibrio zantedeschiae</name>
    <dbReference type="NCBI Taxonomy" id="1237077"/>
    <lineage>
        <taxon>Bacteria</taxon>
        <taxon>Pseudomonadati</taxon>
        <taxon>Pseudomonadota</taxon>
        <taxon>Gammaproteobacteria</taxon>
        <taxon>Cellvibrionales</taxon>
        <taxon>Cellvibrionaceae</taxon>
        <taxon>Cellvibrio</taxon>
    </lineage>
</organism>
<dbReference type="Proteomes" id="UP000619761">
    <property type="component" value="Unassembled WGS sequence"/>
</dbReference>
<keyword evidence="6" id="KW-1185">Reference proteome</keyword>
<dbReference type="Gene3D" id="1.10.10.10">
    <property type="entry name" value="Winged helix-like DNA-binding domain superfamily/Winged helix DNA-binding domain"/>
    <property type="match status" value="1"/>
</dbReference>
<dbReference type="PANTHER" id="PTHR38445">
    <property type="entry name" value="HTH-TYPE TRANSCRIPTIONAL REPRESSOR YTRA"/>
    <property type="match status" value="1"/>
</dbReference>
<keyword evidence="1" id="KW-0805">Transcription regulation</keyword>
<sequence>MYQQIMEQITQRVAVGDWPPGTPLPSIRELAIDTKVSIITVKRAYLELEREGVIATQQGKGCWVKDSLDMNALQREELIQHVQQAGKLAKSLSITEDELAQMIKKYL</sequence>
<dbReference type="PANTHER" id="PTHR38445:SF7">
    <property type="entry name" value="GNTR-FAMILY TRANSCRIPTIONAL REGULATOR"/>
    <property type="match status" value="1"/>
</dbReference>
<dbReference type="Pfam" id="PF00392">
    <property type="entry name" value="GntR"/>
    <property type="match status" value="1"/>
</dbReference>
<keyword evidence="2" id="KW-0238">DNA-binding</keyword>
<gene>
    <name evidence="5" type="ORF">GCM10011613_24730</name>
</gene>
<evidence type="ECO:0000313" key="6">
    <source>
        <dbReference type="Proteomes" id="UP000619761"/>
    </source>
</evidence>
<dbReference type="InterPro" id="IPR000524">
    <property type="entry name" value="Tscrpt_reg_HTH_GntR"/>
</dbReference>
<accession>A0ABQ3B7G3</accession>
<dbReference type="SUPFAM" id="SSF46785">
    <property type="entry name" value="Winged helix' DNA-binding domain"/>
    <property type="match status" value="1"/>
</dbReference>